<dbReference type="OrthoDB" id="9779128at2"/>
<dbReference type="PANTHER" id="PTHR34183">
    <property type="entry name" value="ENDOLYTIC PEPTIDOGLYCAN TRANSGLYCOSYLASE RLPA"/>
    <property type="match status" value="1"/>
</dbReference>
<dbReference type="Gene3D" id="2.40.40.10">
    <property type="entry name" value="RlpA-like domain"/>
    <property type="match status" value="1"/>
</dbReference>
<dbReference type="BioCyc" id="LBIF456481:LEPBI_RS15880-MONOMER"/>
<dbReference type="InterPro" id="IPR034718">
    <property type="entry name" value="RlpA"/>
</dbReference>
<name>B0SQR0_LEPBP</name>
<evidence type="ECO:0000256" key="2">
    <source>
        <dbReference type="ARBA" id="ARBA00023239"/>
    </source>
</evidence>
<feature type="domain" description="SPOR" evidence="8">
    <location>
        <begin position="218"/>
        <end position="293"/>
    </location>
</feature>
<dbReference type="KEGG" id="lbi:LEPBI_I3242"/>
<keyword evidence="1 7" id="KW-0732">Signal</keyword>
<dbReference type="GO" id="GO:0071555">
    <property type="term" value="P:cell wall organization"/>
    <property type="evidence" value="ECO:0007669"/>
    <property type="project" value="UniProtKB-KW"/>
</dbReference>
<evidence type="ECO:0000259" key="8">
    <source>
        <dbReference type="PROSITE" id="PS51724"/>
    </source>
</evidence>
<comment type="similarity">
    <text evidence="4 5">Belongs to the RlpA family.</text>
</comment>
<evidence type="ECO:0000256" key="5">
    <source>
        <dbReference type="RuleBase" id="RU003495"/>
    </source>
</evidence>
<evidence type="ECO:0000256" key="6">
    <source>
        <dbReference type="SAM" id="MobiDB-lite"/>
    </source>
</evidence>
<keyword evidence="4" id="KW-1003">Cell membrane</keyword>
<dbReference type="STRING" id="456481.LEPBI_I3242"/>
<dbReference type="SUPFAM" id="SSF50685">
    <property type="entry name" value="Barwin-like endoglucanases"/>
    <property type="match status" value="1"/>
</dbReference>
<dbReference type="InterPro" id="IPR036680">
    <property type="entry name" value="SPOR-like_sf"/>
</dbReference>
<evidence type="ECO:0000256" key="7">
    <source>
        <dbReference type="SAM" id="SignalP"/>
    </source>
</evidence>
<evidence type="ECO:0000256" key="1">
    <source>
        <dbReference type="ARBA" id="ARBA00022729"/>
    </source>
</evidence>
<keyword evidence="10" id="KW-1185">Reference proteome</keyword>
<dbReference type="RefSeq" id="WP_012390163.1">
    <property type="nucleotide sequence ID" value="NC_010602.1"/>
</dbReference>
<keyword evidence="4" id="KW-0472">Membrane</keyword>
<dbReference type="NCBIfam" id="NF047735">
    <property type="entry name" value="MPL36"/>
    <property type="match status" value="1"/>
</dbReference>
<comment type="function">
    <text evidence="4">Lytic transglycosylase with a strong preference for naked glycan strands that lack stem peptides.</text>
</comment>
<feature type="compositionally biased region" description="Polar residues" evidence="6">
    <location>
        <begin position="43"/>
        <end position="52"/>
    </location>
</feature>
<dbReference type="HOGENOM" id="CLU_042923_3_4_12"/>
<dbReference type="Pfam" id="PF03330">
    <property type="entry name" value="DPBB_1"/>
    <property type="match status" value="1"/>
</dbReference>
<dbReference type="Pfam" id="PF05036">
    <property type="entry name" value="SPOR"/>
    <property type="match status" value="1"/>
</dbReference>
<gene>
    <name evidence="4" type="primary">rlpA</name>
    <name evidence="9" type="ordered locus">LEPBI_I3242</name>
</gene>
<dbReference type="InterPro" id="IPR009009">
    <property type="entry name" value="RlpA-like_DPBB"/>
</dbReference>
<reference evidence="9 10" key="1">
    <citation type="journal article" date="2008" name="PLoS ONE">
        <title>Genome sequence of the saprophyte Leptospira biflexa provides insights into the evolution of Leptospira and the pathogenesis of leptospirosis.</title>
        <authorList>
            <person name="Picardeau M."/>
            <person name="Bulach D.M."/>
            <person name="Bouchier C."/>
            <person name="Zuerner R.L."/>
            <person name="Zidane N."/>
            <person name="Wilson P.J."/>
            <person name="Creno S."/>
            <person name="Kuczek E.S."/>
            <person name="Bommezzadri S."/>
            <person name="Davis J.C."/>
            <person name="McGrath A."/>
            <person name="Johnson M.J."/>
            <person name="Boursaux-Eude C."/>
            <person name="Seemann T."/>
            <person name="Rouy Z."/>
            <person name="Coppel R.L."/>
            <person name="Rood J.I."/>
            <person name="Lajus A."/>
            <person name="Davies J.K."/>
            <person name="Medigue C."/>
            <person name="Adler B."/>
        </authorList>
    </citation>
    <scope>NUCLEOTIDE SEQUENCE [LARGE SCALE GENOMIC DNA]</scope>
    <source>
        <strain evidence="10">Patoc 1 / ATCC 23582 / Paris</strain>
    </source>
</reference>
<dbReference type="GO" id="GO:0000270">
    <property type="term" value="P:peptidoglycan metabolic process"/>
    <property type="evidence" value="ECO:0007669"/>
    <property type="project" value="UniProtKB-UniRule"/>
</dbReference>
<accession>B0SQR0</accession>
<dbReference type="EC" id="4.2.2.-" evidence="4"/>
<dbReference type="NCBIfam" id="TIGR00413">
    <property type="entry name" value="rlpA"/>
    <property type="match status" value="1"/>
</dbReference>
<feature type="signal peptide" evidence="7">
    <location>
        <begin position="1"/>
        <end position="21"/>
    </location>
</feature>
<feature type="region of interest" description="Disordered" evidence="6">
    <location>
        <begin position="37"/>
        <end position="56"/>
    </location>
</feature>
<dbReference type="InterPro" id="IPR007730">
    <property type="entry name" value="SPOR-like_dom"/>
</dbReference>
<dbReference type="InterPro" id="IPR036908">
    <property type="entry name" value="RlpA-like_sf"/>
</dbReference>
<keyword evidence="4" id="KW-0564">Palmitate</keyword>
<organism evidence="9 10">
    <name type="scientific">Leptospira biflexa serovar Patoc (strain Patoc 1 / ATCC 23582 / Paris)</name>
    <dbReference type="NCBI Taxonomy" id="456481"/>
    <lineage>
        <taxon>Bacteria</taxon>
        <taxon>Pseudomonadati</taxon>
        <taxon>Spirochaetota</taxon>
        <taxon>Spirochaetia</taxon>
        <taxon>Leptospirales</taxon>
        <taxon>Leptospiraceae</taxon>
        <taxon>Leptospira</taxon>
    </lineage>
</organism>
<dbReference type="GO" id="GO:0042834">
    <property type="term" value="F:peptidoglycan binding"/>
    <property type="evidence" value="ECO:0007669"/>
    <property type="project" value="InterPro"/>
</dbReference>
<dbReference type="InterPro" id="IPR012997">
    <property type="entry name" value="RplA"/>
</dbReference>
<proteinExistence type="inferred from homology"/>
<evidence type="ECO:0000256" key="3">
    <source>
        <dbReference type="ARBA" id="ARBA00023316"/>
    </source>
</evidence>
<keyword evidence="3 4" id="KW-0961">Cell wall biogenesis/degradation</keyword>
<dbReference type="Proteomes" id="UP000001847">
    <property type="component" value="Chromosome I"/>
</dbReference>
<dbReference type="GO" id="GO:0008932">
    <property type="term" value="F:lytic endotransglycosylase activity"/>
    <property type="evidence" value="ECO:0007669"/>
    <property type="project" value="UniProtKB-UniRule"/>
</dbReference>
<protein>
    <recommendedName>
        <fullName evidence="4">Probable endolytic peptidoglycan transglycosylase RlpA</fullName>
        <ecNumber evidence="4">4.2.2.-</ecNumber>
    </recommendedName>
</protein>
<dbReference type="PROSITE" id="PS51257">
    <property type="entry name" value="PROKAR_LIPOPROTEIN"/>
    <property type="match status" value="1"/>
</dbReference>
<dbReference type="EMBL" id="CP000786">
    <property type="protein sequence ID" value="ABZ99307.1"/>
    <property type="molecule type" value="Genomic_DNA"/>
</dbReference>
<dbReference type="PROSITE" id="PS51724">
    <property type="entry name" value="SPOR"/>
    <property type="match status" value="1"/>
</dbReference>
<dbReference type="Gene3D" id="3.30.70.1070">
    <property type="entry name" value="Sporulation related repeat"/>
    <property type="match status" value="1"/>
</dbReference>
<comment type="subcellular location">
    <subcellularLocation>
        <location evidence="4">Cell membrane</location>
        <topology evidence="4">Lipid-anchor</topology>
    </subcellularLocation>
</comment>
<dbReference type="PANTHER" id="PTHR34183:SF1">
    <property type="entry name" value="ENDOLYTIC PEPTIDOGLYCAN TRANSGLYCOSYLASE RLPA"/>
    <property type="match status" value="1"/>
</dbReference>
<keyword evidence="4 9" id="KW-0449">Lipoprotein</keyword>
<dbReference type="GO" id="GO:0005886">
    <property type="term" value="C:plasma membrane"/>
    <property type="evidence" value="ECO:0007669"/>
    <property type="project" value="UniProtKB-SubCell"/>
</dbReference>
<keyword evidence="2 4" id="KW-0456">Lyase</keyword>
<feature type="chain" id="PRO_5009990769" description="Probable endolytic peptidoglycan transglycosylase RlpA" evidence="7">
    <location>
        <begin position="22"/>
        <end position="293"/>
    </location>
</feature>
<evidence type="ECO:0000256" key="4">
    <source>
        <dbReference type="HAMAP-Rule" id="MF_02071"/>
    </source>
</evidence>
<evidence type="ECO:0000313" key="9">
    <source>
        <dbReference type="EMBL" id="ABZ99307.1"/>
    </source>
</evidence>
<dbReference type="HAMAP" id="MF_02071">
    <property type="entry name" value="RlpA"/>
    <property type="match status" value="1"/>
</dbReference>
<sequence>MQRLILITILLWLVSCSSADATRRDYSASGDPEDIFFERSQKSKPTGTNGSNDPVARSIMDDLETKSKQTTTAQADLPTKKPTTQFDEVGLSSWYGQKFQGRPTASGEPFDRMKMTGAHRTLPIGTVVKIQNLENQKEAVVRINDRGPFVDERIVDVSEKTAEILEFKDKGITKVGIKVLKKGEDELADDLDDSDLLDDTPAKPEKLTPVKPGVTKPIAAGKGFTVQVGVFQEKERAIKYQETIKSEYNQTVFVTPRDGKYVVQVGDFADRSKAESLKSKLKYDGIDCFIATR</sequence>
<dbReference type="CDD" id="cd22268">
    <property type="entry name" value="DPBB_RlpA-like"/>
    <property type="match status" value="1"/>
</dbReference>
<evidence type="ECO:0000313" key="10">
    <source>
        <dbReference type="Proteomes" id="UP000001847"/>
    </source>
</evidence>
<dbReference type="SUPFAM" id="SSF110997">
    <property type="entry name" value="Sporulation related repeat"/>
    <property type="match status" value="1"/>
</dbReference>
<dbReference type="AlphaFoldDB" id="B0SQR0"/>